<reference evidence="1" key="1">
    <citation type="submission" date="2020-05" db="EMBL/GenBank/DDBJ databases">
        <authorList>
            <person name="Chiriac C."/>
            <person name="Salcher M."/>
            <person name="Ghai R."/>
            <person name="Kavagutti S V."/>
        </authorList>
    </citation>
    <scope>NUCLEOTIDE SEQUENCE</scope>
</reference>
<organism evidence="1">
    <name type="scientific">uncultured Caudovirales phage</name>
    <dbReference type="NCBI Taxonomy" id="2100421"/>
    <lineage>
        <taxon>Viruses</taxon>
        <taxon>Duplodnaviria</taxon>
        <taxon>Heunggongvirae</taxon>
        <taxon>Uroviricota</taxon>
        <taxon>Caudoviricetes</taxon>
        <taxon>Peduoviridae</taxon>
        <taxon>Maltschvirus</taxon>
        <taxon>Maltschvirus maltsch</taxon>
    </lineage>
</organism>
<accession>A0A6J5PID4</accession>
<dbReference type="EMBL" id="LR797302">
    <property type="protein sequence ID" value="CAB4199838.1"/>
    <property type="molecule type" value="Genomic_DNA"/>
</dbReference>
<proteinExistence type="predicted"/>
<evidence type="ECO:0000313" key="2">
    <source>
        <dbReference type="EMBL" id="CAB4199838.1"/>
    </source>
</evidence>
<protein>
    <submittedName>
        <fullName evidence="1">Uncharacterized protein</fullName>
    </submittedName>
</protein>
<name>A0A6J5PID4_9CAUD</name>
<gene>
    <name evidence="2" type="ORF">UFOVP1358_17</name>
    <name evidence="1" type="ORF">UFOVP931_11</name>
</gene>
<sequence>MAQPFNYMLNVPDPTQLVMGGVQNALNISNMMSQRNLAEQKALDLQKARETQAQMETDLGTLSKNPTPSALASMMVKYPSLSENFKRTYDVLSTEQKDSRLGQATQVYSALQSGKPEIAQQLLTEQATAYRNSGQEREAKTLEDLGVLIKTSPETAKTSTGLFLASAMGPDKFTETFTKLQGEQRDAELQPSKLTESQAKAQKVAVEAKFAESGAVLDLQKKGWDITKIQEDIKIAKQNAGIAAMNAQIAREGNQIKREENQLKLQDMVQKRDEAVRTKAADLESARTNMDNMLNTADRILKTPIGVIGSAAGPVSSRMPTLSQDTADFEALVETLGSQSFMAQIPNIKGMGALSNAEGEKLQAALQNFSLKQSPERLLENVKEAQRLVMKARKNMTARAGLPETIPDTPAVSTSGGDIDALVKKYTQGAR</sequence>
<evidence type="ECO:0000313" key="1">
    <source>
        <dbReference type="EMBL" id="CAB4171660.1"/>
    </source>
</evidence>
<dbReference type="EMBL" id="LR796870">
    <property type="protein sequence ID" value="CAB4171660.1"/>
    <property type="molecule type" value="Genomic_DNA"/>
</dbReference>